<dbReference type="PANTHER" id="PTHR23011:SF28">
    <property type="entry name" value="CYCLIC NUCLEOTIDE-BINDING DOMAIN CONTAINING PROTEIN"/>
    <property type="match status" value="1"/>
</dbReference>
<dbReference type="InterPro" id="IPR000595">
    <property type="entry name" value="cNMP-bd_dom"/>
</dbReference>
<dbReference type="SMART" id="SM00100">
    <property type="entry name" value="cNMP"/>
    <property type="match status" value="1"/>
</dbReference>
<sequence>MINPFSKTFTATELALFEFLSQVKFFESLRHHEMHRFLPAIHQRKYKKDEVVFFRNDPSQALYIVRKGLVKLTIDIKENFETILELRAGEAFGENSLLQDSKRIYTAIVESEEAELMVIPHFSIQEIFEANPKIKAKVMTSLAEFYNQNNQKLFKSYQGSFGFFNLAQMFVTED</sequence>
<gene>
    <name evidence="2" type="ORF">ACFOUP_05290</name>
</gene>
<feature type="domain" description="Cyclic nucleotide-binding" evidence="1">
    <location>
        <begin position="25"/>
        <end position="145"/>
    </location>
</feature>
<dbReference type="EMBL" id="JBHSAV010000016">
    <property type="protein sequence ID" value="MFC3975778.1"/>
    <property type="molecule type" value="Genomic_DNA"/>
</dbReference>
<protein>
    <submittedName>
        <fullName evidence="2">Crp/Fnr family transcriptional regulator</fullName>
    </submittedName>
</protein>
<dbReference type="Pfam" id="PF00027">
    <property type="entry name" value="cNMP_binding"/>
    <property type="match status" value="1"/>
</dbReference>
<dbReference type="SUPFAM" id="SSF51206">
    <property type="entry name" value="cAMP-binding domain-like"/>
    <property type="match status" value="1"/>
</dbReference>
<comment type="caution">
    <text evidence="2">The sequence shown here is derived from an EMBL/GenBank/DDBJ whole genome shotgun (WGS) entry which is preliminary data.</text>
</comment>
<dbReference type="InterPro" id="IPR014710">
    <property type="entry name" value="RmlC-like_jellyroll"/>
</dbReference>
<accession>A0ABV8EHK2</accession>
<organism evidence="2 3">
    <name type="scientific">Belliella kenyensis</name>
    <dbReference type="NCBI Taxonomy" id="1472724"/>
    <lineage>
        <taxon>Bacteria</taxon>
        <taxon>Pseudomonadati</taxon>
        <taxon>Bacteroidota</taxon>
        <taxon>Cytophagia</taxon>
        <taxon>Cytophagales</taxon>
        <taxon>Cyclobacteriaceae</taxon>
        <taxon>Belliella</taxon>
    </lineage>
</organism>
<name>A0ABV8EHK2_9BACT</name>
<keyword evidence="3" id="KW-1185">Reference proteome</keyword>
<evidence type="ECO:0000313" key="3">
    <source>
        <dbReference type="Proteomes" id="UP001595766"/>
    </source>
</evidence>
<proteinExistence type="predicted"/>
<evidence type="ECO:0000259" key="1">
    <source>
        <dbReference type="PROSITE" id="PS50042"/>
    </source>
</evidence>
<dbReference type="Proteomes" id="UP001595766">
    <property type="component" value="Unassembled WGS sequence"/>
</dbReference>
<reference evidence="3" key="1">
    <citation type="journal article" date="2019" name="Int. J. Syst. Evol. Microbiol.">
        <title>The Global Catalogue of Microorganisms (GCM) 10K type strain sequencing project: providing services to taxonomists for standard genome sequencing and annotation.</title>
        <authorList>
            <consortium name="The Broad Institute Genomics Platform"/>
            <consortium name="The Broad Institute Genome Sequencing Center for Infectious Disease"/>
            <person name="Wu L."/>
            <person name="Ma J."/>
        </authorList>
    </citation>
    <scope>NUCLEOTIDE SEQUENCE [LARGE SCALE GENOMIC DNA]</scope>
    <source>
        <strain evidence="3">CECT 8551</strain>
    </source>
</reference>
<evidence type="ECO:0000313" key="2">
    <source>
        <dbReference type="EMBL" id="MFC3975778.1"/>
    </source>
</evidence>
<dbReference type="PANTHER" id="PTHR23011">
    <property type="entry name" value="CYCLIC NUCLEOTIDE-BINDING DOMAIN CONTAINING PROTEIN"/>
    <property type="match status" value="1"/>
</dbReference>
<dbReference type="PROSITE" id="PS50042">
    <property type="entry name" value="CNMP_BINDING_3"/>
    <property type="match status" value="1"/>
</dbReference>
<dbReference type="RefSeq" id="WP_241295992.1">
    <property type="nucleotide sequence ID" value="NZ_JAKZGR010000011.1"/>
</dbReference>
<dbReference type="CDD" id="cd00038">
    <property type="entry name" value="CAP_ED"/>
    <property type="match status" value="1"/>
</dbReference>
<dbReference type="InterPro" id="IPR018490">
    <property type="entry name" value="cNMP-bd_dom_sf"/>
</dbReference>
<dbReference type="Gene3D" id="2.60.120.10">
    <property type="entry name" value="Jelly Rolls"/>
    <property type="match status" value="1"/>
</dbReference>